<evidence type="ECO:0000313" key="2">
    <source>
        <dbReference type="EMBL" id="QIS15895.1"/>
    </source>
</evidence>
<dbReference type="SUPFAM" id="SSF52266">
    <property type="entry name" value="SGNH hydrolase"/>
    <property type="match status" value="1"/>
</dbReference>
<dbReference type="KEGG" id="nah:F5544_40395"/>
<proteinExistence type="predicted"/>
<protein>
    <submittedName>
        <fullName evidence="2">SGNH/GDSL hydrolase family protein</fullName>
    </submittedName>
</protein>
<dbReference type="PANTHER" id="PTHR43784">
    <property type="entry name" value="GDSL-LIKE LIPASE/ACYLHYDROLASE, PUTATIVE (AFU_ORTHOLOGUE AFUA_2G00820)-RELATED"/>
    <property type="match status" value="1"/>
</dbReference>
<accession>A0A6G9YRF9</accession>
<dbReference type="Pfam" id="PF13472">
    <property type="entry name" value="Lipase_GDSL_2"/>
    <property type="match status" value="1"/>
</dbReference>
<feature type="domain" description="SGNH hydrolase-type esterase" evidence="1">
    <location>
        <begin position="194"/>
        <end position="383"/>
    </location>
</feature>
<dbReference type="AlphaFoldDB" id="A0A6G9YRF9"/>
<evidence type="ECO:0000313" key="3">
    <source>
        <dbReference type="Proteomes" id="UP000503540"/>
    </source>
</evidence>
<dbReference type="EMBL" id="CP046172">
    <property type="protein sequence ID" value="QIS15895.1"/>
    <property type="molecule type" value="Genomic_DNA"/>
</dbReference>
<dbReference type="InterPro" id="IPR013830">
    <property type="entry name" value="SGNH_hydro"/>
</dbReference>
<keyword evidence="2" id="KW-0378">Hydrolase</keyword>
<keyword evidence="3" id="KW-1185">Reference proteome</keyword>
<dbReference type="Proteomes" id="UP000503540">
    <property type="component" value="Chromosome"/>
</dbReference>
<dbReference type="GO" id="GO:0016787">
    <property type="term" value="F:hydrolase activity"/>
    <property type="evidence" value="ECO:0007669"/>
    <property type="project" value="UniProtKB-KW"/>
</dbReference>
<dbReference type="Gene3D" id="3.40.50.1110">
    <property type="entry name" value="SGNH hydrolase"/>
    <property type="match status" value="1"/>
</dbReference>
<evidence type="ECO:0000259" key="1">
    <source>
        <dbReference type="Pfam" id="PF13472"/>
    </source>
</evidence>
<gene>
    <name evidence="2" type="ORF">F5544_40395</name>
</gene>
<sequence length="395" mass="41718">MHRKYSSRQTLEGAMSNTGRWIAGFRSGVVSPYEQIKLAVSREFTDQTVRQVLHLAGGGEQLRVRLSNRYGQAPLTIGAARVALRKAGAGIVAETDAPLRFSGAEQVTVPTGAEMISDPVELDVTAGDDLVLSLYLPGPTGLATFLHEAGENSYVAPGNVTGDAELPGAEEVSERFFVSGVDVLAADDIPVAVAFGDSWFGGVGTSVGANRRSIDVLNARLDRGWAVNQGIAGNRLLRAEIGESALDRFDRDVLATPGVGRVLINFGINDLIIGDMADPVQPPATAAELIAGFTELARRAHAAGLPIHAATIGPYAGCVYEGMSVAKSLAARREVNEWLRTTDIFDGVFDVAAAVEDPERPDYIRPEFDCGDGMHLNDAGAAAMAETIDIAALFG</sequence>
<name>A0A6G9YRF9_9NOCA</name>
<reference evidence="2 3" key="1">
    <citation type="journal article" date="2019" name="ACS Chem. Biol.">
        <title>Identification and Mobilization of a Cryptic Antibiotic Biosynthesis Gene Locus from a Human-Pathogenic Nocardia Isolate.</title>
        <authorList>
            <person name="Herisse M."/>
            <person name="Ishida K."/>
            <person name="Porter J.L."/>
            <person name="Howden B."/>
            <person name="Hertweck C."/>
            <person name="Stinear T.P."/>
            <person name="Pidot S.J."/>
        </authorList>
    </citation>
    <scope>NUCLEOTIDE SEQUENCE [LARGE SCALE GENOMIC DNA]</scope>
    <source>
        <strain evidence="2 3">AUSMDU00012717</strain>
    </source>
</reference>
<dbReference type="PANTHER" id="PTHR43784:SF2">
    <property type="entry name" value="GDSL-LIKE LIPASE_ACYLHYDROLASE, PUTATIVE (AFU_ORTHOLOGUE AFUA_2G00820)-RELATED"/>
    <property type="match status" value="1"/>
</dbReference>
<dbReference type="InterPro" id="IPR053140">
    <property type="entry name" value="GDSL_Rv0518-like"/>
</dbReference>
<organism evidence="2 3">
    <name type="scientific">Nocardia arthritidis</name>
    <dbReference type="NCBI Taxonomy" id="228602"/>
    <lineage>
        <taxon>Bacteria</taxon>
        <taxon>Bacillati</taxon>
        <taxon>Actinomycetota</taxon>
        <taxon>Actinomycetes</taxon>
        <taxon>Mycobacteriales</taxon>
        <taxon>Nocardiaceae</taxon>
        <taxon>Nocardia</taxon>
    </lineage>
</organism>
<dbReference type="InterPro" id="IPR036514">
    <property type="entry name" value="SGNH_hydro_sf"/>
</dbReference>